<dbReference type="Pfam" id="PF00313">
    <property type="entry name" value="CSD"/>
    <property type="match status" value="1"/>
</dbReference>
<dbReference type="GO" id="GO:0003677">
    <property type="term" value="F:DNA binding"/>
    <property type="evidence" value="ECO:0007669"/>
    <property type="project" value="UniProtKB-KW"/>
</dbReference>
<evidence type="ECO:0000313" key="3">
    <source>
        <dbReference type="EMBL" id="MCP2329754.1"/>
    </source>
</evidence>
<protein>
    <submittedName>
        <fullName evidence="3">Cold-shock DNA-binding protein family</fullName>
    </submittedName>
</protein>
<dbReference type="InterPro" id="IPR002059">
    <property type="entry name" value="CSP_DNA-bd"/>
</dbReference>
<dbReference type="Gene3D" id="2.40.50.140">
    <property type="entry name" value="Nucleic acid-binding proteins"/>
    <property type="match status" value="1"/>
</dbReference>
<gene>
    <name evidence="3" type="ORF">G443_000024</name>
</gene>
<evidence type="ECO:0000259" key="2">
    <source>
        <dbReference type="PROSITE" id="PS51857"/>
    </source>
</evidence>
<dbReference type="EMBL" id="AUBJ02000001">
    <property type="protein sequence ID" value="MCP2329754.1"/>
    <property type="molecule type" value="Genomic_DNA"/>
</dbReference>
<dbReference type="CDD" id="cd04458">
    <property type="entry name" value="CSP_CDS"/>
    <property type="match status" value="1"/>
</dbReference>
<organism evidence="3 4">
    <name type="scientific">Actinoalloteichus caeruleus DSM 43889</name>
    <dbReference type="NCBI Taxonomy" id="1120930"/>
    <lineage>
        <taxon>Bacteria</taxon>
        <taxon>Bacillati</taxon>
        <taxon>Actinomycetota</taxon>
        <taxon>Actinomycetes</taxon>
        <taxon>Pseudonocardiales</taxon>
        <taxon>Pseudonocardiaceae</taxon>
        <taxon>Actinoalloteichus</taxon>
        <taxon>Actinoalloteichus cyanogriseus</taxon>
    </lineage>
</organism>
<comment type="caution">
    <text evidence="3">The sequence shown here is derived from an EMBL/GenBank/DDBJ whole genome shotgun (WGS) entry which is preliminary data.</text>
</comment>
<dbReference type="SMART" id="SM00357">
    <property type="entry name" value="CSP"/>
    <property type="match status" value="1"/>
</dbReference>
<name>A0ABT1JB72_ACTCY</name>
<sequence length="145" mass="15711">MVTTGKILRFDETRGYGFIAPDEGSEDVFMHANDLRDAKHLFQPGAKVSFVVEDGDRGLKASEVRLVSPAVSSPPAPARVAAPAPRPIGREDEEDGMCDVLSAAEFRVELTEALLDAAPTLTAAQVVQVRTRLLELARGHNWIES</sequence>
<accession>A0ABT1JB72</accession>
<feature type="region of interest" description="Disordered" evidence="1">
    <location>
        <begin position="71"/>
        <end position="94"/>
    </location>
</feature>
<evidence type="ECO:0000313" key="4">
    <source>
        <dbReference type="Proteomes" id="UP000791080"/>
    </source>
</evidence>
<keyword evidence="3" id="KW-0238">DNA-binding</keyword>
<dbReference type="InterPro" id="IPR011129">
    <property type="entry name" value="CSD"/>
</dbReference>
<feature type="domain" description="CSD" evidence="2">
    <location>
        <begin position="2"/>
        <end position="66"/>
    </location>
</feature>
<keyword evidence="4" id="KW-1185">Reference proteome</keyword>
<dbReference type="PROSITE" id="PS51857">
    <property type="entry name" value="CSD_2"/>
    <property type="match status" value="1"/>
</dbReference>
<reference evidence="3 4" key="1">
    <citation type="submission" date="2022-06" db="EMBL/GenBank/DDBJ databases">
        <title>Genomic Encyclopedia of Type Strains, Phase I: the one thousand microbial genomes (KMG-I) project.</title>
        <authorList>
            <person name="Kyrpides N."/>
        </authorList>
    </citation>
    <scope>NUCLEOTIDE SEQUENCE [LARGE SCALE GENOMIC DNA]</scope>
    <source>
        <strain evidence="3 4">DSM 43889</strain>
    </source>
</reference>
<dbReference type="Proteomes" id="UP000791080">
    <property type="component" value="Unassembled WGS sequence"/>
</dbReference>
<dbReference type="PRINTS" id="PR00050">
    <property type="entry name" value="COLDSHOCK"/>
</dbReference>
<dbReference type="SUPFAM" id="SSF50249">
    <property type="entry name" value="Nucleic acid-binding proteins"/>
    <property type="match status" value="1"/>
</dbReference>
<dbReference type="InterPro" id="IPR012340">
    <property type="entry name" value="NA-bd_OB-fold"/>
</dbReference>
<proteinExistence type="predicted"/>
<evidence type="ECO:0000256" key="1">
    <source>
        <dbReference type="SAM" id="MobiDB-lite"/>
    </source>
</evidence>